<name>A0A1G4TNZ7_9BACL</name>
<reference evidence="2" key="1">
    <citation type="submission" date="2016-10" db="EMBL/GenBank/DDBJ databases">
        <authorList>
            <person name="Varghese N."/>
            <person name="Submissions S."/>
        </authorList>
    </citation>
    <scope>NUCLEOTIDE SEQUENCE [LARGE SCALE GENOMIC DNA]</scope>
    <source>
        <strain evidence="2">CGMCC 1.8946</strain>
    </source>
</reference>
<evidence type="ECO:0000313" key="2">
    <source>
        <dbReference type="Proteomes" id="UP000198601"/>
    </source>
</evidence>
<dbReference type="OrthoDB" id="2086216at2"/>
<protein>
    <recommendedName>
        <fullName evidence="3">Apea-like HEPN domain-containing protein</fullName>
    </recommendedName>
</protein>
<accession>A0A1G4TNZ7</accession>
<dbReference type="Proteomes" id="UP000198601">
    <property type="component" value="Unassembled WGS sequence"/>
</dbReference>
<dbReference type="EMBL" id="FMTT01000060">
    <property type="protein sequence ID" value="SCW83140.1"/>
    <property type="molecule type" value="Genomic_DNA"/>
</dbReference>
<dbReference type="RefSeq" id="WP_090676401.1">
    <property type="nucleotide sequence ID" value="NZ_FMTT01000060.1"/>
</dbReference>
<evidence type="ECO:0008006" key="3">
    <source>
        <dbReference type="Google" id="ProtNLM"/>
    </source>
</evidence>
<sequence>MVNLVEEFSNELRHGGHLIVMPLSRILIEDECEIGKYRFYPIGEVDINALRPVDNNSLTLIENGEINDDDWMILNFGNEALREAATAITGAGPDMFKTNPLLAFTVNNLNWDEFLEATTHDYDKKILRVLTREAEKAMDLLKFYLCRADLIDTLPGTVGTWNGSNGFSSALLFNIDDYESYIIAGSVITHTVVKGIGLELGLNETESIREECEAILSTSGEVGTIVKTALAMHTTFLETNNPTTQFVKAMTLLEFLAYPDDFEKFENVRKQITPHIATDYNHYLNLKERFNELTGKKDETGKHIGYRTRIVHIGDDLEDILGDEMEVKQVMLEVQIYIGKVIVDMIKNHEMTWSEFEELRKQKKRSLGIV</sequence>
<dbReference type="AlphaFoldDB" id="A0A1G4TNZ7"/>
<gene>
    <name evidence="1" type="ORF">SAMN04487970_106010</name>
</gene>
<evidence type="ECO:0000313" key="1">
    <source>
        <dbReference type="EMBL" id="SCW83140.1"/>
    </source>
</evidence>
<keyword evidence="2" id="KW-1185">Reference proteome</keyword>
<proteinExistence type="predicted"/>
<organism evidence="1 2">
    <name type="scientific">Paenibacillus tianmuensis</name>
    <dbReference type="NCBI Taxonomy" id="624147"/>
    <lineage>
        <taxon>Bacteria</taxon>
        <taxon>Bacillati</taxon>
        <taxon>Bacillota</taxon>
        <taxon>Bacilli</taxon>
        <taxon>Bacillales</taxon>
        <taxon>Paenibacillaceae</taxon>
        <taxon>Paenibacillus</taxon>
    </lineage>
</organism>